<dbReference type="Pfam" id="PF00271">
    <property type="entry name" value="Helicase_C"/>
    <property type="match status" value="1"/>
</dbReference>
<keyword evidence="3" id="KW-0347">Helicase</keyword>
<evidence type="ECO:0000256" key="3">
    <source>
        <dbReference type="ARBA" id="ARBA00022806"/>
    </source>
</evidence>
<name>A0A481YZ51_9VIRU</name>
<dbReference type="GO" id="GO:0005524">
    <property type="term" value="F:ATP binding"/>
    <property type="evidence" value="ECO:0007669"/>
    <property type="project" value="UniProtKB-KW"/>
</dbReference>
<evidence type="ECO:0000259" key="5">
    <source>
        <dbReference type="PROSITE" id="PS51194"/>
    </source>
</evidence>
<proteinExistence type="predicted"/>
<dbReference type="InterPro" id="IPR001650">
    <property type="entry name" value="Helicase_C-like"/>
</dbReference>
<dbReference type="PROSITE" id="PS51194">
    <property type="entry name" value="HELICASE_CTER"/>
    <property type="match status" value="1"/>
</dbReference>
<dbReference type="EMBL" id="MK500369">
    <property type="protein sequence ID" value="QBK87736.1"/>
    <property type="molecule type" value="Genomic_DNA"/>
</dbReference>
<evidence type="ECO:0000256" key="1">
    <source>
        <dbReference type="ARBA" id="ARBA00022741"/>
    </source>
</evidence>
<evidence type="ECO:0000256" key="2">
    <source>
        <dbReference type="ARBA" id="ARBA00022801"/>
    </source>
</evidence>
<keyword evidence="2" id="KW-0378">Hydrolase</keyword>
<dbReference type="Pfam" id="PF04851">
    <property type="entry name" value="ResIII"/>
    <property type="match status" value="1"/>
</dbReference>
<protein>
    <recommendedName>
        <fullName evidence="5">Helicase C-terminal domain-containing protein</fullName>
    </recommendedName>
</protein>
<dbReference type="GO" id="GO:0004386">
    <property type="term" value="F:helicase activity"/>
    <property type="evidence" value="ECO:0007669"/>
    <property type="project" value="UniProtKB-KW"/>
</dbReference>
<dbReference type="Gene3D" id="1.20.272.10">
    <property type="match status" value="1"/>
</dbReference>
<accession>A0A481YZ51</accession>
<dbReference type="InterPro" id="IPR050742">
    <property type="entry name" value="Helicase_Restrict-Modif_Enz"/>
</dbReference>
<dbReference type="InterPro" id="IPR027417">
    <property type="entry name" value="P-loop_NTPase"/>
</dbReference>
<evidence type="ECO:0000313" key="6">
    <source>
        <dbReference type="EMBL" id="QBK87736.1"/>
    </source>
</evidence>
<feature type="domain" description="Helicase C-terminal" evidence="5">
    <location>
        <begin position="565"/>
        <end position="712"/>
    </location>
</feature>
<keyword evidence="4" id="KW-0067">ATP-binding</keyword>
<sequence>MNSLDVLTESGIVDDDYYPLMKAGDFKKNKAVIFQKYCQNGAHYDIMISWLQKAIRRNLLQQALYCMVWLVEMEGIFLSHTLNRLVVILSEDIGLAERGLAKLVYNTFTAIWSRRKTHGDLCAANKKAFLNLVKEFATAHHSRYNDEIIHWYHLGQVKITNISLAAFRSHLKKGDFEKAAAIAIKVHESREQIPAGSCKKSGKRKRLKIFLYWDVLLEYVKQNEDVLYLLKLYEIRKDLLQLIHAVGVVAYKSIGRPKRKFKGAKHSWNYYKNQQIPLFNYAIDKHTHVGRSKLGRGMVYFWQHGAKIAKETIFGEELAYRQYFIEYYKEIEGYNRFKPLKARAYQKKIVRKCTAHFEKEERGRLEISCGAGKTYTTFLVKKALQKKIGVRNVLILVPRLLILNAYYECWRDQIIAEKGERYRIGIVASDIANTVKNDYCSHLQLQSAAEIKDYLLVPTARIIFSTYASIDKVLRGAKHASASFDLTICDEAHHCTEELVEQVAEISKKILFQTATETNDITKHVEVYGEQIATYNFRSAIDDGYLVNYTAELASFSDHSGLVNEVNLATTKCEKIIVFSRNNTLSYNLYDTFRQACGSAVTPIYIDCTMKMSDRQILLDSFRKCGKAVIFNCSILGEGVDLPECDGVFFTYAKTSFVDTVQSFGRCLRVDPSNPGKQAFVKMAYSNEIQKAKYKLMLNRISKVEPKVWDSLVGT</sequence>
<dbReference type="GO" id="GO:0016787">
    <property type="term" value="F:hydrolase activity"/>
    <property type="evidence" value="ECO:0007669"/>
    <property type="project" value="UniProtKB-KW"/>
</dbReference>
<dbReference type="Gene3D" id="3.40.50.300">
    <property type="entry name" value="P-loop containing nucleotide triphosphate hydrolases"/>
    <property type="match status" value="2"/>
</dbReference>
<organism evidence="6">
    <name type="scientific">Marseillevirus LCMAC202</name>
    <dbReference type="NCBI Taxonomy" id="2506606"/>
    <lineage>
        <taxon>Viruses</taxon>
        <taxon>Varidnaviria</taxon>
        <taxon>Bamfordvirae</taxon>
        <taxon>Nucleocytoviricota</taxon>
        <taxon>Megaviricetes</taxon>
        <taxon>Pimascovirales</taxon>
        <taxon>Pimascovirales incertae sedis</taxon>
        <taxon>Marseilleviridae</taxon>
    </lineage>
</organism>
<dbReference type="SUPFAM" id="SSF48019">
    <property type="entry name" value="post-AAA+ oligomerization domain-like"/>
    <property type="match status" value="1"/>
</dbReference>
<evidence type="ECO:0000256" key="4">
    <source>
        <dbReference type="ARBA" id="ARBA00022840"/>
    </source>
</evidence>
<gene>
    <name evidence="6" type="ORF">LCMAC202_00720</name>
</gene>
<keyword evidence="1" id="KW-0547">Nucleotide-binding</keyword>
<dbReference type="SMART" id="SM00490">
    <property type="entry name" value="HELICc"/>
    <property type="match status" value="1"/>
</dbReference>
<dbReference type="SUPFAM" id="SSF52540">
    <property type="entry name" value="P-loop containing nucleoside triphosphate hydrolases"/>
    <property type="match status" value="1"/>
</dbReference>
<dbReference type="GO" id="GO:0003677">
    <property type="term" value="F:DNA binding"/>
    <property type="evidence" value="ECO:0007669"/>
    <property type="project" value="InterPro"/>
</dbReference>
<dbReference type="PANTHER" id="PTHR47396">
    <property type="entry name" value="TYPE I RESTRICTION ENZYME ECOKI R PROTEIN"/>
    <property type="match status" value="1"/>
</dbReference>
<reference evidence="6" key="1">
    <citation type="journal article" date="2019" name="MBio">
        <title>Virus Genomes from Deep Sea Sediments Expand the Ocean Megavirome and Support Independent Origins of Viral Gigantism.</title>
        <authorList>
            <person name="Backstrom D."/>
            <person name="Yutin N."/>
            <person name="Jorgensen S.L."/>
            <person name="Dharamshi J."/>
            <person name="Homa F."/>
            <person name="Zaremba-Niedwiedzka K."/>
            <person name="Spang A."/>
            <person name="Wolf Y.I."/>
            <person name="Koonin E.V."/>
            <person name="Ettema T.J."/>
        </authorList>
    </citation>
    <scope>NUCLEOTIDE SEQUENCE</scope>
</reference>
<dbReference type="InterPro" id="IPR006935">
    <property type="entry name" value="Helicase/UvrB_N"/>
</dbReference>
<dbReference type="GO" id="GO:0006260">
    <property type="term" value="P:DNA replication"/>
    <property type="evidence" value="ECO:0007669"/>
    <property type="project" value="InterPro"/>
</dbReference>
<dbReference type="InterPro" id="IPR008921">
    <property type="entry name" value="DNA_pol3_clamp-load_cplx_C"/>
</dbReference>
<dbReference type="PANTHER" id="PTHR47396:SF1">
    <property type="entry name" value="ATP-DEPENDENT HELICASE IRC3-RELATED"/>
    <property type="match status" value="1"/>
</dbReference>